<organism evidence="1 2">
    <name type="scientific">Hymenobacter cellulosilyticus</name>
    <dbReference type="NCBI Taxonomy" id="2932248"/>
    <lineage>
        <taxon>Bacteria</taxon>
        <taxon>Pseudomonadati</taxon>
        <taxon>Bacteroidota</taxon>
        <taxon>Cytophagia</taxon>
        <taxon>Cytophagales</taxon>
        <taxon>Hymenobacteraceae</taxon>
        <taxon>Hymenobacter</taxon>
    </lineage>
</organism>
<accession>A0A8T9Q3Z3</accession>
<gene>
    <name evidence="1" type="ORF">MUN79_17560</name>
</gene>
<dbReference type="RefSeq" id="WP_244673939.1">
    <property type="nucleotide sequence ID" value="NZ_CP095046.1"/>
</dbReference>
<dbReference type="EMBL" id="CP095046">
    <property type="protein sequence ID" value="UOQ70520.1"/>
    <property type="molecule type" value="Genomic_DNA"/>
</dbReference>
<protein>
    <submittedName>
        <fullName evidence="1">Uncharacterized protein</fullName>
    </submittedName>
</protein>
<dbReference type="Proteomes" id="UP000831796">
    <property type="component" value="Chromosome"/>
</dbReference>
<sequence length="198" mass="22824">MNETLTIALVTLGVVGGGILLLQHIPLGPNYQDGEFRRHLTASEKAALARGDTVEKVHKAYQDVWHTYYDQGPLRVEPLGGKKYKFTPYGHWQRLSKQGQFQADMHYRNPLRDTYWREYLPDGSLDFILYSLPAVVDGDTVTESRMVYFTLVGAKDTAFVSHSFSKGNKEVKGFYFSRDTQGKRPMPKEWKFSRYNFE</sequence>
<dbReference type="AlphaFoldDB" id="A0A8T9Q3Z3"/>
<evidence type="ECO:0000313" key="1">
    <source>
        <dbReference type="EMBL" id="UOQ70520.1"/>
    </source>
</evidence>
<reference evidence="1" key="1">
    <citation type="submission" date="2022-04" db="EMBL/GenBank/DDBJ databases">
        <title>Hymenobacter sp. isolated from the air.</title>
        <authorList>
            <person name="Won M."/>
            <person name="Lee C.-M."/>
            <person name="Woen H.-Y."/>
            <person name="Kwon S.-W."/>
        </authorList>
    </citation>
    <scope>NUCLEOTIDE SEQUENCE</scope>
    <source>
        <strain evidence="1">5116S-3</strain>
    </source>
</reference>
<dbReference type="KEGG" id="hcu:MUN79_17560"/>
<proteinExistence type="predicted"/>
<keyword evidence="2" id="KW-1185">Reference proteome</keyword>
<evidence type="ECO:0000313" key="2">
    <source>
        <dbReference type="Proteomes" id="UP000831796"/>
    </source>
</evidence>
<name>A0A8T9Q3Z3_9BACT</name>